<keyword evidence="2" id="KW-1185">Reference proteome</keyword>
<evidence type="ECO:0000313" key="2">
    <source>
        <dbReference type="Proteomes" id="UP000535890"/>
    </source>
</evidence>
<gene>
    <name evidence="1" type="ORF">BJ983_002886</name>
</gene>
<name>A0A7Y9DWI6_9PSEU</name>
<sequence>MTPARPVRAAPGSAAFLAIVDRAVPARSGHDHSRPMCAAWDDHLSRELAALTAPPTTEENR</sequence>
<evidence type="ECO:0000313" key="1">
    <source>
        <dbReference type="EMBL" id="NYD36784.1"/>
    </source>
</evidence>
<protein>
    <submittedName>
        <fullName evidence="1">Uncharacterized protein</fullName>
    </submittedName>
</protein>
<dbReference type="RefSeq" id="WP_179794410.1">
    <property type="nucleotide sequence ID" value="NZ_BAABHP010000021.1"/>
</dbReference>
<dbReference type="Proteomes" id="UP000535890">
    <property type="component" value="Unassembled WGS sequence"/>
</dbReference>
<comment type="caution">
    <text evidence="1">The sequence shown here is derived from an EMBL/GenBank/DDBJ whole genome shotgun (WGS) entry which is preliminary data.</text>
</comment>
<dbReference type="EMBL" id="JACCBN010000001">
    <property type="protein sequence ID" value="NYD36784.1"/>
    <property type="molecule type" value="Genomic_DNA"/>
</dbReference>
<reference evidence="1 2" key="1">
    <citation type="submission" date="2020-07" db="EMBL/GenBank/DDBJ databases">
        <title>Sequencing the genomes of 1000 actinobacteria strains.</title>
        <authorList>
            <person name="Klenk H.-P."/>
        </authorList>
    </citation>
    <scope>NUCLEOTIDE SEQUENCE [LARGE SCALE GENOMIC DNA]</scope>
    <source>
        <strain evidence="1 2">DSM 45772</strain>
    </source>
</reference>
<dbReference type="AlphaFoldDB" id="A0A7Y9DWI6"/>
<accession>A0A7Y9DWI6</accession>
<proteinExistence type="predicted"/>
<organism evidence="1 2">
    <name type="scientific">Actinomycetospora corticicola</name>
    <dbReference type="NCBI Taxonomy" id="663602"/>
    <lineage>
        <taxon>Bacteria</taxon>
        <taxon>Bacillati</taxon>
        <taxon>Actinomycetota</taxon>
        <taxon>Actinomycetes</taxon>
        <taxon>Pseudonocardiales</taxon>
        <taxon>Pseudonocardiaceae</taxon>
        <taxon>Actinomycetospora</taxon>
    </lineage>
</organism>